<gene>
    <name evidence="1" type="ORF">METZ01_LOCUS475253</name>
</gene>
<protein>
    <recommendedName>
        <fullName evidence="2">Peptidase M6-like domain-containing protein</fullName>
    </recommendedName>
</protein>
<accession>A0A383BR98</accession>
<name>A0A383BR98_9ZZZZ</name>
<organism evidence="1">
    <name type="scientific">marine metagenome</name>
    <dbReference type="NCBI Taxonomy" id="408172"/>
    <lineage>
        <taxon>unclassified sequences</taxon>
        <taxon>metagenomes</taxon>
        <taxon>ecological metagenomes</taxon>
    </lineage>
</organism>
<feature type="non-terminal residue" evidence="1">
    <location>
        <position position="1"/>
    </location>
</feature>
<dbReference type="AlphaFoldDB" id="A0A383BR98"/>
<dbReference type="InterPro" id="IPR013320">
    <property type="entry name" value="ConA-like_dom_sf"/>
</dbReference>
<reference evidence="1" key="1">
    <citation type="submission" date="2018-05" db="EMBL/GenBank/DDBJ databases">
        <authorList>
            <person name="Lanie J.A."/>
            <person name="Ng W.-L."/>
            <person name="Kazmierczak K.M."/>
            <person name="Andrzejewski T.M."/>
            <person name="Davidsen T.M."/>
            <person name="Wayne K.J."/>
            <person name="Tettelin H."/>
            <person name="Glass J.I."/>
            <person name="Rusch D."/>
            <person name="Podicherti R."/>
            <person name="Tsui H.-C.T."/>
            <person name="Winkler M.E."/>
        </authorList>
    </citation>
    <scope>NUCLEOTIDE SEQUENCE</scope>
</reference>
<feature type="non-terminal residue" evidence="1">
    <location>
        <position position="244"/>
    </location>
</feature>
<dbReference type="SUPFAM" id="SSF49899">
    <property type="entry name" value="Concanavalin A-like lectins/glucanases"/>
    <property type="match status" value="1"/>
</dbReference>
<proteinExistence type="predicted"/>
<dbReference type="EMBL" id="UINC01202545">
    <property type="protein sequence ID" value="SVE22399.1"/>
    <property type="molecule type" value="Genomic_DNA"/>
</dbReference>
<evidence type="ECO:0000313" key="1">
    <source>
        <dbReference type="EMBL" id="SVE22399.1"/>
    </source>
</evidence>
<dbReference type="Gene3D" id="2.60.120.260">
    <property type="entry name" value="Galactose-binding domain-like"/>
    <property type="match status" value="1"/>
</dbReference>
<evidence type="ECO:0008006" key="2">
    <source>
        <dbReference type="Google" id="ProtNLM"/>
    </source>
</evidence>
<sequence>AITDEFVQSFYVTNGLTQHLYEDFEEVDESGFPVGWSSYSNGQGWYVSDDPYFEYWTTEPGVGSVAISNDDAADNDGNNDFNDGAMDYMVMPAQDFTSFGGPVGLEFGSYFDGQWGQTAHIEYSLDEGSTWTELRQVWGGDMWERHYVDLTELAGQESVLIGIHSNDNGGWAAGWIVDDISIVDAYEWTTFENTNALEFSGDGHVLIPGSSDFTIDNTEQGLTIAFWVEAPQDLDGSRSIFQGW</sequence>